<sequence length="104" mass="11745">MFDKRTPTFKTKLLSKAIYLKTHAKLNLEPEPPNNFEGMKHLSPNQKKEKRTNEKADQKTRDPLLNQKPPSSPEAKLRMQNVFPPNGSTSGDTLSPEAPPSYLS</sequence>
<accession>A0A8X6U115</accession>
<comment type="caution">
    <text evidence="2">The sequence shown here is derived from an EMBL/GenBank/DDBJ whole genome shotgun (WGS) entry which is preliminary data.</text>
</comment>
<feature type="region of interest" description="Disordered" evidence="1">
    <location>
        <begin position="26"/>
        <end position="104"/>
    </location>
</feature>
<keyword evidence="3" id="KW-1185">Reference proteome</keyword>
<reference evidence="2" key="1">
    <citation type="submission" date="2020-08" db="EMBL/GenBank/DDBJ databases">
        <title>Multicomponent nature underlies the extraordinary mechanical properties of spider dragline silk.</title>
        <authorList>
            <person name="Kono N."/>
            <person name="Nakamura H."/>
            <person name="Mori M."/>
            <person name="Yoshida Y."/>
            <person name="Ohtoshi R."/>
            <person name="Malay A.D."/>
            <person name="Moran D.A.P."/>
            <person name="Tomita M."/>
            <person name="Numata K."/>
            <person name="Arakawa K."/>
        </authorList>
    </citation>
    <scope>NUCLEOTIDE SEQUENCE</scope>
</reference>
<dbReference type="EMBL" id="BMAW01020911">
    <property type="protein sequence ID" value="GFT70727.1"/>
    <property type="molecule type" value="Genomic_DNA"/>
</dbReference>
<evidence type="ECO:0000313" key="3">
    <source>
        <dbReference type="Proteomes" id="UP000887013"/>
    </source>
</evidence>
<protein>
    <submittedName>
        <fullName evidence="2">Uncharacterized protein</fullName>
    </submittedName>
</protein>
<evidence type="ECO:0000313" key="2">
    <source>
        <dbReference type="EMBL" id="GFT70727.1"/>
    </source>
</evidence>
<evidence type="ECO:0000256" key="1">
    <source>
        <dbReference type="SAM" id="MobiDB-lite"/>
    </source>
</evidence>
<dbReference type="Proteomes" id="UP000887013">
    <property type="component" value="Unassembled WGS sequence"/>
</dbReference>
<dbReference type="AlphaFoldDB" id="A0A8X6U115"/>
<gene>
    <name evidence="2" type="ORF">NPIL_301881</name>
</gene>
<organism evidence="2 3">
    <name type="scientific">Nephila pilipes</name>
    <name type="common">Giant wood spider</name>
    <name type="synonym">Nephila maculata</name>
    <dbReference type="NCBI Taxonomy" id="299642"/>
    <lineage>
        <taxon>Eukaryota</taxon>
        <taxon>Metazoa</taxon>
        <taxon>Ecdysozoa</taxon>
        <taxon>Arthropoda</taxon>
        <taxon>Chelicerata</taxon>
        <taxon>Arachnida</taxon>
        <taxon>Araneae</taxon>
        <taxon>Araneomorphae</taxon>
        <taxon>Entelegynae</taxon>
        <taxon>Araneoidea</taxon>
        <taxon>Nephilidae</taxon>
        <taxon>Nephila</taxon>
    </lineage>
</organism>
<proteinExistence type="predicted"/>
<feature type="compositionally biased region" description="Basic and acidic residues" evidence="1">
    <location>
        <begin position="51"/>
        <end position="62"/>
    </location>
</feature>
<name>A0A8X6U115_NEPPI</name>